<dbReference type="AlphaFoldDB" id="A0A4R2F885"/>
<evidence type="ECO:0000313" key="3">
    <source>
        <dbReference type="Proteomes" id="UP000294832"/>
    </source>
</evidence>
<dbReference type="Proteomes" id="UP000294832">
    <property type="component" value="Unassembled WGS sequence"/>
</dbReference>
<dbReference type="EMBL" id="SLWF01000017">
    <property type="protein sequence ID" value="TCN82815.1"/>
    <property type="molecule type" value="Genomic_DNA"/>
</dbReference>
<protein>
    <submittedName>
        <fullName evidence="2">Aerotolerance regulator-like protein</fullName>
    </submittedName>
</protein>
<keyword evidence="1" id="KW-0472">Membrane</keyword>
<accession>A0A4R2F885</accession>
<organism evidence="2 3">
    <name type="scientific">Shewanella fodinae</name>
    <dbReference type="NCBI Taxonomy" id="552357"/>
    <lineage>
        <taxon>Bacteria</taxon>
        <taxon>Pseudomonadati</taxon>
        <taxon>Pseudomonadota</taxon>
        <taxon>Gammaproteobacteria</taxon>
        <taxon>Alteromonadales</taxon>
        <taxon>Shewanellaceae</taxon>
        <taxon>Shewanella</taxon>
    </lineage>
</organism>
<gene>
    <name evidence="2" type="ORF">EDC91_11734</name>
</gene>
<keyword evidence="1" id="KW-1133">Transmembrane helix</keyword>
<reference evidence="2 3" key="1">
    <citation type="submission" date="2019-03" db="EMBL/GenBank/DDBJ databases">
        <title>Freshwater and sediment microbial communities from various areas in North America, analyzing microbe dynamics in response to fracking.</title>
        <authorList>
            <person name="Lamendella R."/>
        </authorList>
    </citation>
    <scope>NUCLEOTIDE SEQUENCE [LARGE SCALE GENOMIC DNA]</scope>
    <source>
        <strain evidence="2 3">74A</strain>
    </source>
</reference>
<sequence length="550" mass="60252">MSFTLLPITAVIAGAILLVLAIYLLQWLRTRTSVVVVAAVYFWQQVNHQAPARVLWQKFRYWFALLLSSLIVLLIWLAFAGIQLGGQKANTQSLYFLDNSVLMLAHGNMAAAKAQLMSDFAADATPIHQVWLGDAGATLLLKSDESEALLAPRLAAVEATVHQTSFMPWLQALQARMAQNTAVDIYYYGVALNRAALANIPANFTFHPRYIAEPVSRNLGIVALGQAPAASAVWGNVDVMFQLYASDDTQLNASLIKFALNGHWFQPSEVKPLGNGRFKLSNLDVSTAPQQLQLALTQADDFTADDTATLTLATLPTLNIQLGNGLPAWLPKLLTLDKGVSLVANTADVSVCLAGDAQCPSAAASLVLDDSLDKVVFAAPTHYWQASLQNQWRQNGWQTLVEQQQFPALVMQQSDTRQVRLSVNAINQLLQEQSAELPRIISQSLRWLANNSQMTPYLAIGEPWPQGPMTTSTLEPLPLEAGLLENSQGQSWSAALLSTTDSRVITERPALEAETSMMPLNANSMLFWCLMVALLLLLAEWMLIQRGHLP</sequence>
<feature type="transmembrane region" description="Helical" evidence="1">
    <location>
        <begin position="61"/>
        <end position="82"/>
    </location>
</feature>
<dbReference type="RefSeq" id="WP_165900127.1">
    <property type="nucleotide sequence ID" value="NZ_SLWF01000017.1"/>
</dbReference>
<proteinExistence type="predicted"/>
<feature type="transmembrane region" description="Helical" evidence="1">
    <location>
        <begin position="6"/>
        <end position="25"/>
    </location>
</feature>
<name>A0A4R2F885_9GAMM</name>
<feature type="transmembrane region" description="Helical" evidence="1">
    <location>
        <begin position="525"/>
        <end position="544"/>
    </location>
</feature>
<evidence type="ECO:0000256" key="1">
    <source>
        <dbReference type="SAM" id="Phobius"/>
    </source>
</evidence>
<evidence type="ECO:0000313" key="2">
    <source>
        <dbReference type="EMBL" id="TCN82815.1"/>
    </source>
</evidence>
<keyword evidence="3" id="KW-1185">Reference proteome</keyword>
<keyword evidence="1" id="KW-0812">Transmembrane</keyword>
<comment type="caution">
    <text evidence="2">The sequence shown here is derived from an EMBL/GenBank/DDBJ whole genome shotgun (WGS) entry which is preliminary data.</text>
</comment>